<accession>A0A164KZ14</accession>
<dbReference type="AlphaFoldDB" id="A0A164KZ14"/>
<evidence type="ECO:0000313" key="1">
    <source>
        <dbReference type="EMBL" id="KZS03656.1"/>
    </source>
</evidence>
<keyword evidence="2" id="KW-1185">Reference proteome</keyword>
<gene>
    <name evidence="1" type="ORF">APZ42_033571</name>
</gene>
<dbReference type="EMBL" id="LRGB01003233">
    <property type="protein sequence ID" value="KZS03656.1"/>
    <property type="molecule type" value="Genomic_DNA"/>
</dbReference>
<proteinExistence type="predicted"/>
<evidence type="ECO:0000313" key="2">
    <source>
        <dbReference type="Proteomes" id="UP000076858"/>
    </source>
</evidence>
<dbReference type="OrthoDB" id="7697627at2759"/>
<comment type="caution">
    <text evidence="1">The sequence shown here is derived from an EMBL/GenBank/DDBJ whole genome shotgun (WGS) entry which is preliminary data.</text>
</comment>
<dbReference type="STRING" id="35525.A0A164KZ14"/>
<protein>
    <submittedName>
        <fullName evidence="1">Uncharacterized protein</fullName>
    </submittedName>
</protein>
<reference evidence="1 2" key="1">
    <citation type="submission" date="2016-03" db="EMBL/GenBank/DDBJ databases">
        <title>EvidentialGene: Evidence-directed Construction of Genes on Genomes.</title>
        <authorList>
            <person name="Gilbert D.G."/>
            <person name="Choi J.-H."/>
            <person name="Mockaitis K."/>
            <person name="Colbourne J."/>
            <person name="Pfrender M."/>
        </authorList>
    </citation>
    <scope>NUCLEOTIDE SEQUENCE [LARGE SCALE GENOMIC DNA]</scope>
    <source>
        <strain evidence="1 2">Xinb3</strain>
        <tissue evidence="1">Complete organism</tissue>
    </source>
</reference>
<name>A0A164KZ14_9CRUS</name>
<organism evidence="1 2">
    <name type="scientific">Daphnia magna</name>
    <dbReference type="NCBI Taxonomy" id="35525"/>
    <lineage>
        <taxon>Eukaryota</taxon>
        <taxon>Metazoa</taxon>
        <taxon>Ecdysozoa</taxon>
        <taxon>Arthropoda</taxon>
        <taxon>Crustacea</taxon>
        <taxon>Branchiopoda</taxon>
        <taxon>Diplostraca</taxon>
        <taxon>Cladocera</taxon>
        <taxon>Anomopoda</taxon>
        <taxon>Daphniidae</taxon>
        <taxon>Daphnia</taxon>
    </lineage>
</organism>
<sequence length="164" mass="19116">MERQQLVVSQEWVPMRSFRIFPFVPQLGLPIQTHSLSYLMPLRQPSKLAGYSQSSTKMTYVLNYGLGPISKDQMHAQIKGSRCFTGYFDESLNRVVKQGQMDLHVRFFDSKNRLITTFYFNAVFFERSKAQDLLEHFKYGFSGMPFNKIIQVSMDGPNANWSFF</sequence>
<dbReference type="Proteomes" id="UP000076858">
    <property type="component" value="Unassembled WGS sequence"/>
</dbReference>